<evidence type="ECO:0000313" key="2">
    <source>
        <dbReference type="Proteomes" id="UP000663929"/>
    </source>
</evidence>
<keyword evidence="2" id="KW-1185">Reference proteome</keyword>
<gene>
    <name evidence="1" type="ORF">J3U87_28365</name>
</gene>
<dbReference type="KEGG" id="scor:J3U87_28365"/>
<dbReference type="InterPro" id="IPR032710">
    <property type="entry name" value="NTF2-like_dom_sf"/>
</dbReference>
<accession>A0A8A4THI1</accession>
<evidence type="ECO:0000313" key="1">
    <source>
        <dbReference type="EMBL" id="QTD49519.1"/>
    </source>
</evidence>
<reference evidence="1" key="1">
    <citation type="submission" date="2021-03" db="EMBL/GenBank/DDBJ databases">
        <title>Acanthopleuribacteraceae sp. M133.</title>
        <authorList>
            <person name="Wang G."/>
        </authorList>
    </citation>
    <scope>NUCLEOTIDE SEQUENCE</scope>
    <source>
        <strain evidence="1">M133</strain>
    </source>
</reference>
<dbReference type="RefSeq" id="WP_237379151.1">
    <property type="nucleotide sequence ID" value="NZ_CP071793.1"/>
</dbReference>
<dbReference type="Proteomes" id="UP000663929">
    <property type="component" value="Chromosome"/>
</dbReference>
<name>A0A8A4THI1_SULCO</name>
<dbReference type="SUPFAM" id="SSF54427">
    <property type="entry name" value="NTF2-like"/>
    <property type="match status" value="1"/>
</dbReference>
<sequence>MNPKETIDDLTRRFFAVFTTDTDGKVNLDVIHDLFIPQGLIVKNVGPNPEIYNLQQFIEPRARMFEEGRLVDFVEEELSERTEIFGNIAQRFCRYRKSGTMDGAPFETEGMKTIQFINTENGWKISALAWDDEV</sequence>
<proteinExistence type="predicted"/>
<organism evidence="1 2">
    <name type="scientific">Sulfidibacter corallicola</name>
    <dbReference type="NCBI Taxonomy" id="2818388"/>
    <lineage>
        <taxon>Bacteria</taxon>
        <taxon>Pseudomonadati</taxon>
        <taxon>Acidobacteriota</taxon>
        <taxon>Holophagae</taxon>
        <taxon>Acanthopleuribacterales</taxon>
        <taxon>Acanthopleuribacteraceae</taxon>
        <taxon>Sulfidibacter</taxon>
    </lineage>
</organism>
<protein>
    <submittedName>
        <fullName evidence="1">Nuclear transport factor 2 family protein</fullName>
    </submittedName>
</protein>
<dbReference type="AlphaFoldDB" id="A0A8A4THI1"/>
<dbReference type="EMBL" id="CP071793">
    <property type="protein sequence ID" value="QTD49519.1"/>
    <property type="molecule type" value="Genomic_DNA"/>
</dbReference>